<dbReference type="PANTHER" id="PTHR10779">
    <property type="entry name" value="DYNEIN LIGHT CHAIN ROADBLOCK"/>
    <property type="match status" value="1"/>
</dbReference>
<accession>A0ABR2KVC7</accession>
<gene>
    <name evidence="12" type="ORF">M9Y10_023458</name>
</gene>
<keyword evidence="7 10" id="KW-0505">Motor protein</keyword>
<dbReference type="PIRSF" id="PIRSF009998">
    <property type="entry name" value="DLC7"/>
    <property type="match status" value="1"/>
</dbReference>
<evidence type="ECO:0000256" key="5">
    <source>
        <dbReference type="ARBA" id="ARBA00022701"/>
    </source>
</evidence>
<organism evidence="12 13">
    <name type="scientific">Tritrichomonas musculus</name>
    <dbReference type="NCBI Taxonomy" id="1915356"/>
    <lineage>
        <taxon>Eukaryota</taxon>
        <taxon>Metamonada</taxon>
        <taxon>Parabasalia</taxon>
        <taxon>Tritrichomonadida</taxon>
        <taxon>Tritrichomonadidae</taxon>
        <taxon>Tritrichomonas</taxon>
    </lineage>
</organism>
<keyword evidence="4 10" id="KW-0963">Cytoplasm</keyword>
<keyword evidence="5 10" id="KW-0493">Microtubule</keyword>
<evidence type="ECO:0000313" key="13">
    <source>
        <dbReference type="Proteomes" id="UP001470230"/>
    </source>
</evidence>
<keyword evidence="6 10" id="KW-0243">Dynein</keyword>
<evidence type="ECO:0000256" key="6">
    <source>
        <dbReference type="ARBA" id="ARBA00023017"/>
    </source>
</evidence>
<proteinExistence type="inferred from homology"/>
<comment type="caution">
    <text evidence="12">The sequence shown here is derived from an EMBL/GenBank/DDBJ whole genome shotgun (WGS) entry which is preliminary data.</text>
</comment>
<evidence type="ECO:0000256" key="9">
    <source>
        <dbReference type="ARBA" id="ARBA00025362"/>
    </source>
</evidence>
<dbReference type="Proteomes" id="UP001470230">
    <property type="component" value="Unassembled WGS sequence"/>
</dbReference>
<dbReference type="Gene3D" id="3.30.450.30">
    <property type="entry name" value="Dynein light chain 2a, cytoplasmic"/>
    <property type="match status" value="1"/>
</dbReference>
<keyword evidence="8 10" id="KW-0206">Cytoskeleton</keyword>
<comment type="similarity">
    <text evidence="2 10">Belongs to the GAMAD family.</text>
</comment>
<name>A0ABR2KVC7_9EUKA</name>
<dbReference type="InterPro" id="IPR016561">
    <property type="entry name" value="DYNLRB1/2"/>
</dbReference>
<dbReference type="Pfam" id="PF03259">
    <property type="entry name" value="Robl_LC7"/>
    <property type="match status" value="1"/>
</dbReference>
<sequence length="100" mass="11459">MAEIDSTLQRITQNKSVVGLLVLDENNKIIHKQFNKSVDPEKYADKLPPLIERARCLVRDLDPTNDLTFLRIRTDKIEIMVAPDDEYLLIVIQSVIVIDA</sequence>
<evidence type="ECO:0000256" key="1">
    <source>
        <dbReference type="ARBA" id="ARBA00004245"/>
    </source>
</evidence>
<comment type="subcellular location">
    <subcellularLocation>
        <location evidence="1 10">Cytoplasm</location>
        <location evidence="1 10">Cytoskeleton</location>
    </subcellularLocation>
</comment>
<feature type="domain" description="Roadblock/LAMTOR2" evidence="11">
    <location>
        <begin position="4"/>
        <end position="93"/>
    </location>
</feature>
<evidence type="ECO:0000313" key="12">
    <source>
        <dbReference type="EMBL" id="KAK8895016.1"/>
    </source>
</evidence>
<evidence type="ECO:0000256" key="7">
    <source>
        <dbReference type="ARBA" id="ARBA00023175"/>
    </source>
</evidence>
<evidence type="ECO:0000259" key="11">
    <source>
        <dbReference type="SMART" id="SM00960"/>
    </source>
</evidence>
<evidence type="ECO:0000256" key="3">
    <source>
        <dbReference type="ARBA" id="ARBA00022448"/>
    </source>
</evidence>
<dbReference type="SUPFAM" id="SSF103196">
    <property type="entry name" value="Roadblock/LC7 domain"/>
    <property type="match status" value="1"/>
</dbReference>
<reference evidence="12 13" key="1">
    <citation type="submission" date="2024-04" db="EMBL/GenBank/DDBJ databases">
        <title>Tritrichomonas musculus Genome.</title>
        <authorList>
            <person name="Alves-Ferreira E."/>
            <person name="Grigg M."/>
            <person name="Lorenzi H."/>
            <person name="Galac M."/>
        </authorList>
    </citation>
    <scope>NUCLEOTIDE SEQUENCE [LARGE SCALE GENOMIC DNA]</scope>
    <source>
        <strain evidence="12 13">EAF2021</strain>
    </source>
</reference>
<evidence type="ECO:0000256" key="4">
    <source>
        <dbReference type="ARBA" id="ARBA00022490"/>
    </source>
</evidence>
<comment type="function">
    <text evidence="9">Acts as one of several non-catalytic accessory components of the cytoplasmic dynein 1 complex that are thought to be involved in linking dynein to cargos and to adapter proteins that regulate dynein function. Cytoplasmic dynein 1 acts as a motor for the intracellular retrograde motility of vesicles and organelles along microtubules.</text>
</comment>
<evidence type="ECO:0000256" key="10">
    <source>
        <dbReference type="PIRNR" id="PIRNR009998"/>
    </source>
</evidence>
<dbReference type="SMART" id="SM00960">
    <property type="entry name" value="Robl_LC7"/>
    <property type="match status" value="1"/>
</dbReference>
<protein>
    <recommendedName>
        <fullName evidence="10">Dynein light chain roadblock</fullName>
    </recommendedName>
</protein>
<evidence type="ECO:0000256" key="8">
    <source>
        <dbReference type="ARBA" id="ARBA00023212"/>
    </source>
</evidence>
<dbReference type="InterPro" id="IPR004942">
    <property type="entry name" value="Roadblock/LAMTOR2_dom"/>
</dbReference>
<keyword evidence="13" id="KW-1185">Reference proteome</keyword>
<evidence type="ECO:0000256" key="2">
    <source>
        <dbReference type="ARBA" id="ARBA00007191"/>
    </source>
</evidence>
<dbReference type="EMBL" id="JAPFFF010000003">
    <property type="protein sequence ID" value="KAK8895016.1"/>
    <property type="molecule type" value="Genomic_DNA"/>
</dbReference>
<keyword evidence="3 10" id="KW-0813">Transport</keyword>